<dbReference type="InterPro" id="IPR000801">
    <property type="entry name" value="Esterase-like"/>
</dbReference>
<dbReference type="PANTHER" id="PTHR40841:SF2">
    <property type="entry name" value="SIDEROPHORE-DEGRADING ESTERASE (EUROFUNG)"/>
    <property type="match status" value="1"/>
</dbReference>
<evidence type="ECO:0000256" key="1">
    <source>
        <dbReference type="ARBA" id="ARBA00005622"/>
    </source>
</evidence>
<dbReference type="PANTHER" id="PTHR40841">
    <property type="entry name" value="SIDEROPHORE TRIACETYLFUSARININE C ESTERASE"/>
    <property type="match status" value="1"/>
</dbReference>
<sequence>MAKFIKIEILQPRELRLTFAHLRKMMLFKFIKLAFAVVVFSASISAEESTEFKIRNTHTLQIKSEVSGLEYELYIRLPNDYSENNKKYPLVLLNDTGYSVAVASGIVHLMAGRDIEEVIIVGISYSKGHNPLLSRTRDYTPTYAPNEKRGHSLEVQKHSGKASQYISFISDEVLPLISQTYRIRQDKKIFVGHSYGGLLGANILITNSELFDYYILGSPSFWYDNKAMFRLESDFAKNNKAMKASVFMYIGSEEGSMVEQMLAFENQLKSRNYQGLSMRSKVLSGLTHHSAFAVLLTDGLQQAVPKQGKGS</sequence>
<dbReference type="SUPFAM" id="SSF53474">
    <property type="entry name" value="alpha/beta-Hydrolases"/>
    <property type="match status" value="1"/>
</dbReference>
<dbReference type="ESTHER" id="9gamm-a4c5t0">
    <property type="family name" value="A85-IroE-IroD-Fes-Yiel"/>
</dbReference>
<keyword evidence="4" id="KW-1185">Reference proteome</keyword>
<evidence type="ECO:0008006" key="5">
    <source>
        <dbReference type="Google" id="ProtNLM"/>
    </source>
</evidence>
<comment type="caution">
    <text evidence="3">The sequence shown here is derived from an EMBL/GenBank/DDBJ whole genome shotgun (WGS) entry which is preliminary data.</text>
</comment>
<accession>A4C5T0</accession>
<proteinExistence type="inferred from homology"/>
<dbReference type="eggNOG" id="COG2819">
    <property type="taxonomic scope" value="Bacteria"/>
</dbReference>
<dbReference type="InterPro" id="IPR029058">
    <property type="entry name" value="AB_hydrolase_fold"/>
</dbReference>
<keyword evidence="2" id="KW-0378">Hydrolase</keyword>
<dbReference type="InterPro" id="IPR052558">
    <property type="entry name" value="Siderophore_Hydrolase_D"/>
</dbReference>
<dbReference type="Proteomes" id="UP000006201">
    <property type="component" value="Unassembled WGS sequence"/>
</dbReference>
<dbReference type="RefSeq" id="WP_009837209.1">
    <property type="nucleotide sequence ID" value="NZ_AAOH01000002.1"/>
</dbReference>
<dbReference type="GO" id="GO:0016788">
    <property type="term" value="F:hydrolase activity, acting on ester bonds"/>
    <property type="evidence" value="ECO:0007669"/>
    <property type="project" value="TreeGrafter"/>
</dbReference>
<dbReference type="Gene3D" id="3.40.50.1820">
    <property type="entry name" value="alpha/beta hydrolase"/>
    <property type="match status" value="1"/>
</dbReference>
<dbReference type="AlphaFoldDB" id="A4C5T0"/>
<gene>
    <name evidence="3" type="ORF">PTD2_10979</name>
</gene>
<evidence type="ECO:0000313" key="4">
    <source>
        <dbReference type="Proteomes" id="UP000006201"/>
    </source>
</evidence>
<evidence type="ECO:0000256" key="2">
    <source>
        <dbReference type="ARBA" id="ARBA00022801"/>
    </source>
</evidence>
<name>A4C5T0_9GAMM</name>
<dbReference type="EMBL" id="AAOH01000002">
    <property type="protein sequence ID" value="EAR29334.1"/>
    <property type="molecule type" value="Genomic_DNA"/>
</dbReference>
<organism evidence="3 4">
    <name type="scientific">Pseudoalteromonas tunicata D2</name>
    <dbReference type="NCBI Taxonomy" id="87626"/>
    <lineage>
        <taxon>Bacteria</taxon>
        <taxon>Pseudomonadati</taxon>
        <taxon>Pseudomonadota</taxon>
        <taxon>Gammaproteobacteria</taxon>
        <taxon>Alteromonadales</taxon>
        <taxon>Pseudoalteromonadaceae</taxon>
        <taxon>Pseudoalteromonas</taxon>
    </lineage>
</organism>
<dbReference type="STRING" id="87626.PTD2_10979"/>
<comment type="similarity">
    <text evidence="1">Belongs to the esterase D family.</text>
</comment>
<reference evidence="3 4" key="1">
    <citation type="submission" date="2006-02" db="EMBL/GenBank/DDBJ databases">
        <authorList>
            <person name="Moran M.A."/>
            <person name="Kjelleberg S."/>
            <person name="Egan S."/>
            <person name="Saunders N."/>
            <person name="Thomas T."/>
            <person name="Ferriera S."/>
            <person name="Johnson J."/>
            <person name="Kravitz S."/>
            <person name="Halpern A."/>
            <person name="Remington K."/>
            <person name="Beeson K."/>
            <person name="Tran B."/>
            <person name="Rogers Y.-H."/>
            <person name="Friedman R."/>
            <person name="Venter J.C."/>
        </authorList>
    </citation>
    <scope>NUCLEOTIDE SEQUENCE [LARGE SCALE GENOMIC DNA]</scope>
    <source>
        <strain evidence="3 4">D2</strain>
    </source>
</reference>
<evidence type="ECO:0000313" key="3">
    <source>
        <dbReference type="EMBL" id="EAR29334.1"/>
    </source>
</evidence>
<dbReference type="Pfam" id="PF00756">
    <property type="entry name" value="Esterase"/>
    <property type="match status" value="1"/>
</dbReference>
<protein>
    <recommendedName>
        <fullName evidence="5">Esterase</fullName>
    </recommendedName>
</protein>
<dbReference type="HOGENOM" id="CLU_039834_0_2_6"/>